<dbReference type="GO" id="GO:0060828">
    <property type="term" value="P:regulation of canonical Wnt signaling pathway"/>
    <property type="evidence" value="ECO:0007669"/>
    <property type="project" value="InterPro"/>
</dbReference>
<dbReference type="GO" id="GO:0019207">
    <property type="term" value="F:kinase regulator activity"/>
    <property type="evidence" value="ECO:0007669"/>
    <property type="project" value="TreeGrafter"/>
</dbReference>
<name>A0AAV8WE26_9CUCU</name>
<dbReference type="PANTHER" id="PTHR12490:SF4">
    <property type="entry name" value="GSK3B-INTERACTING PROTEIN"/>
    <property type="match status" value="1"/>
</dbReference>
<proteinExistence type="inferred from homology"/>
<evidence type="ECO:0000313" key="5">
    <source>
        <dbReference type="Proteomes" id="UP001159042"/>
    </source>
</evidence>
<protein>
    <recommendedName>
        <fullName evidence="3">GSKIP domain-containing protein</fullName>
    </recommendedName>
</protein>
<dbReference type="SUPFAM" id="SSF103107">
    <property type="entry name" value="Hypothetical protein c14orf129, hspc210"/>
    <property type="match status" value="1"/>
</dbReference>
<comment type="caution">
    <text evidence="4">The sequence shown here is derived from an EMBL/GenBank/DDBJ whole genome shotgun (WGS) entry which is preliminary data.</text>
</comment>
<evidence type="ECO:0000259" key="3">
    <source>
        <dbReference type="Pfam" id="PF05303"/>
    </source>
</evidence>
<dbReference type="InterPro" id="IPR007967">
    <property type="entry name" value="GSKIP_dom"/>
</dbReference>
<keyword evidence="2" id="KW-0175">Coiled coil</keyword>
<dbReference type="Gene3D" id="3.30.2280.10">
    <property type="entry name" value="Hypothetical protein (hspc210)"/>
    <property type="match status" value="1"/>
</dbReference>
<feature type="domain" description="GSKIP" evidence="3">
    <location>
        <begin position="12"/>
        <end position="110"/>
    </location>
</feature>
<dbReference type="InterPro" id="IPR037395">
    <property type="entry name" value="GSKIP"/>
</dbReference>
<dbReference type="AlphaFoldDB" id="A0AAV8WE26"/>
<dbReference type="Proteomes" id="UP001159042">
    <property type="component" value="Unassembled WGS sequence"/>
</dbReference>
<keyword evidence="5" id="KW-1185">Reference proteome</keyword>
<feature type="coiled-coil region" evidence="2">
    <location>
        <begin position="1"/>
        <end position="28"/>
    </location>
</feature>
<dbReference type="PANTHER" id="PTHR12490">
    <property type="entry name" value="GSK3B-INTERACTING PROTEIN"/>
    <property type="match status" value="1"/>
</dbReference>
<evidence type="ECO:0000256" key="2">
    <source>
        <dbReference type="SAM" id="Coils"/>
    </source>
</evidence>
<gene>
    <name evidence="4" type="ORF">NQ315_000857</name>
</gene>
<reference evidence="4 5" key="1">
    <citation type="journal article" date="2023" name="Insect Mol. Biol.">
        <title>Genome sequencing provides insights into the evolution of gene families encoding plant cell wall-degrading enzymes in longhorned beetles.</title>
        <authorList>
            <person name="Shin N.R."/>
            <person name="Okamura Y."/>
            <person name="Kirsch R."/>
            <person name="Pauchet Y."/>
        </authorList>
    </citation>
    <scope>NUCLEOTIDE SEQUENCE [LARGE SCALE GENOMIC DNA]</scope>
    <source>
        <strain evidence="4">EAD_L_NR</strain>
    </source>
</reference>
<sequence>MSEASSDLENWQMEAESVINDVKDHVNELKISQKLGSSNQFIYLNLRTIENEEFCIELSARGFRIVGRSFDTNSIDSDEYFETPYSLLNSVSKKFKDSFGNALLEKLGELTYRLV</sequence>
<dbReference type="GO" id="GO:0051018">
    <property type="term" value="F:protein kinase A binding"/>
    <property type="evidence" value="ECO:0007669"/>
    <property type="project" value="TreeGrafter"/>
</dbReference>
<dbReference type="InterPro" id="IPR023231">
    <property type="entry name" value="GSKIP_dom_sf"/>
</dbReference>
<dbReference type="EMBL" id="JANEYG010000002">
    <property type="protein sequence ID" value="KAJ8924706.1"/>
    <property type="molecule type" value="Genomic_DNA"/>
</dbReference>
<accession>A0AAV8WE26</accession>
<dbReference type="Pfam" id="PF05303">
    <property type="entry name" value="GSKIP_dom"/>
    <property type="match status" value="1"/>
</dbReference>
<evidence type="ECO:0000256" key="1">
    <source>
        <dbReference type="ARBA" id="ARBA00009571"/>
    </source>
</evidence>
<evidence type="ECO:0000313" key="4">
    <source>
        <dbReference type="EMBL" id="KAJ8924706.1"/>
    </source>
</evidence>
<comment type="similarity">
    <text evidence="1">Belongs to the GSKIP family.</text>
</comment>
<dbReference type="GO" id="GO:0005737">
    <property type="term" value="C:cytoplasm"/>
    <property type="evidence" value="ECO:0007669"/>
    <property type="project" value="TreeGrafter"/>
</dbReference>
<organism evidence="4 5">
    <name type="scientific">Exocentrus adspersus</name>
    <dbReference type="NCBI Taxonomy" id="1586481"/>
    <lineage>
        <taxon>Eukaryota</taxon>
        <taxon>Metazoa</taxon>
        <taxon>Ecdysozoa</taxon>
        <taxon>Arthropoda</taxon>
        <taxon>Hexapoda</taxon>
        <taxon>Insecta</taxon>
        <taxon>Pterygota</taxon>
        <taxon>Neoptera</taxon>
        <taxon>Endopterygota</taxon>
        <taxon>Coleoptera</taxon>
        <taxon>Polyphaga</taxon>
        <taxon>Cucujiformia</taxon>
        <taxon>Chrysomeloidea</taxon>
        <taxon>Cerambycidae</taxon>
        <taxon>Lamiinae</taxon>
        <taxon>Acanthocinini</taxon>
        <taxon>Exocentrus</taxon>
    </lineage>
</organism>